<reference evidence="1" key="1">
    <citation type="journal article" date="2020" name="Stud. Mycol.">
        <title>101 Dothideomycetes genomes: a test case for predicting lifestyles and emergence of pathogens.</title>
        <authorList>
            <person name="Haridas S."/>
            <person name="Albert R."/>
            <person name="Binder M."/>
            <person name="Bloem J."/>
            <person name="Labutti K."/>
            <person name="Salamov A."/>
            <person name="Andreopoulos B."/>
            <person name="Baker S."/>
            <person name="Barry K."/>
            <person name="Bills G."/>
            <person name="Bluhm B."/>
            <person name="Cannon C."/>
            <person name="Castanera R."/>
            <person name="Culley D."/>
            <person name="Daum C."/>
            <person name="Ezra D."/>
            <person name="Gonzalez J."/>
            <person name="Henrissat B."/>
            <person name="Kuo A."/>
            <person name="Liang C."/>
            <person name="Lipzen A."/>
            <person name="Lutzoni F."/>
            <person name="Magnuson J."/>
            <person name="Mondo S."/>
            <person name="Nolan M."/>
            <person name="Ohm R."/>
            <person name="Pangilinan J."/>
            <person name="Park H.-J."/>
            <person name="Ramirez L."/>
            <person name="Alfaro M."/>
            <person name="Sun H."/>
            <person name="Tritt A."/>
            <person name="Yoshinaga Y."/>
            <person name="Zwiers L.-H."/>
            <person name="Turgeon B."/>
            <person name="Goodwin S."/>
            <person name="Spatafora J."/>
            <person name="Crous P."/>
            <person name="Grigoriev I."/>
        </authorList>
    </citation>
    <scope>NUCLEOTIDE SEQUENCE</scope>
    <source>
        <strain evidence="1">CBS 107.79</strain>
    </source>
</reference>
<dbReference type="EMBL" id="ML976685">
    <property type="protein sequence ID" value="KAF1972680.1"/>
    <property type="molecule type" value="Genomic_DNA"/>
</dbReference>
<dbReference type="AlphaFoldDB" id="A0A6A5V7M0"/>
<organism evidence="1 2">
    <name type="scientific">Bimuria novae-zelandiae CBS 107.79</name>
    <dbReference type="NCBI Taxonomy" id="1447943"/>
    <lineage>
        <taxon>Eukaryota</taxon>
        <taxon>Fungi</taxon>
        <taxon>Dikarya</taxon>
        <taxon>Ascomycota</taxon>
        <taxon>Pezizomycotina</taxon>
        <taxon>Dothideomycetes</taxon>
        <taxon>Pleosporomycetidae</taxon>
        <taxon>Pleosporales</taxon>
        <taxon>Massarineae</taxon>
        <taxon>Didymosphaeriaceae</taxon>
        <taxon>Bimuria</taxon>
    </lineage>
</organism>
<evidence type="ECO:0000313" key="1">
    <source>
        <dbReference type="EMBL" id="KAF1972680.1"/>
    </source>
</evidence>
<protein>
    <submittedName>
        <fullName evidence="1">Uncharacterized protein</fullName>
    </submittedName>
</protein>
<keyword evidence="2" id="KW-1185">Reference proteome</keyword>
<dbReference type="Proteomes" id="UP000800036">
    <property type="component" value="Unassembled WGS sequence"/>
</dbReference>
<gene>
    <name evidence="1" type="ORF">BU23DRAFT_568881</name>
</gene>
<sequence length="176" mass="19093">MVEMHEVEHGSSAMRAAKDEMQVPVALRFVAGRYGKGGMAGVTTCTRRNSHDFARRSQDSLEKLEPTSMGLRCATEPFQQPQRTRRHPHTKIGVICPCAGRSSNWAVPAPGGGPFHASNQLEPLCAVTKRGAAWEPVGDGGGWRRKGANPKIAERRRPTGSAFLSHTIRLPLTAEG</sequence>
<accession>A0A6A5V7M0</accession>
<proteinExistence type="predicted"/>
<evidence type="ECO:0000313" key="2">
    <source>
        <dbReference type="Proteomes" id="UP000800036"/>
    </source>
</evidence>
<name>A0A6A5V7M0_9PLEO</name>